<dbReference type="InterPro" id="IPR007373">
    <property type="entry name" value="Thiamin_PyroPKinase_B1-bd"/>
</dbReference>
<sequence length="471" mass="49644">MSIRKLCCNEALRPCAADGPSDAAVPPLAAVVLLNSPTNGEWEYREYLRLFLSRRLLPVGGAPAAATFFLCADGAYERLYHFYADHGVAALLGDGPSERGEQHAAQVAALLDTCGLCDVVIGDMDSSHVGDGSRADRHLRTTELYPAVSAIPAEELDRILARVAQATAAPPAETPARRPCRIPVSCQMTTDFEKCILLLQRLRARLPAGGPQAADGAAPAPWVAFCEVAVRKEQDACAALSAAGAANDAARLEAARCHTLLRAAAGGSAAPLYAGTREEAAAHGCSAGSPTAPDCGGRVCTVLLPHVAVLGAFGGRLDHELGNLCCVLKFATAFHLMLTNATNVAFACWPDGITQWVTPRAWAAVPAERTHCGVITMGAVQQIETTGLLYNMVKGRPHRYDGVTQTEGLQFGFDALISACNQYPGEVVTIDLRGGVTDKDAVLVSWPADKADGLLPSTAPTIITCERGWDH</sequence>
<name>S9U207_9TRYP</name>
<evidence type="ECO:0000313" key="6">
    <source>
        <dbReference type="EMBL" id="EPY22869.1"/>
    </source>
</evidence>
<dbReference type="Gene3D" id="3.40.50.10240">
    <property type="entry name" value="Thiamin pyrophosphokinase, catalytic domain"/>
    <property type="match status" value="1"/>
</dbReference>
<dbReference type="PANTHER" id="PTHR13622">
    <property type="entry name" value="THIAMIN PYROPHOSPHOKINASE"/>
    <property type="match status" value="1"/>
</dbReference>
<dbReference type="GO" id="GO:0005524">
    <property type="term" value="F:ATP binding"/>
    <property type="evidence" value="ECO:0007669"/>
    <property type="project" value="UniProtKB-KW"/>
</dbReference>
<dbReference type="GO" id="GO:0004788">
    <property type="term" value="F:thiamine diphosphokinase activity"/>
    <property type="evidence" value="ECO:0007669"/>
    <property type="project" value="InterPro"/>
</dbReference>
<dbReference type="InterPro" id="IPR036371">
    <property type="entry name" value="TPK_B1-bd_sf"/>
</dbReference>
<dbReference type="EMBL" id="ATMH01008087">
    <property type="protein sequence ID" value="EPY22869.1"/>
    <property type="molecule type" value="Genomic_DNA"/>
</dbReference>
<dbReference type="AlphaFoldDB" id="S9U207"/>
<dbReference type="SUPFAM" id="SSF63999">
    <property type="entry name" value="Thiamin pyrophosphokinase, catalytic domain"/>
    <property type="match status" value="1"/>
</dbReference>
<evidence type="ECO:0000256" key="2">
    <source>
        <dbReference type="ARBA" id="ARBA00022741"/>
    </source>
</evidence>
<keyword evidence="1" id="KW-0808">Transferase</keyword>
<feature type="domain" description="Thiamin pyrophosphokinase thiamin-binding" evidence="5">
    <location>
        <begin position="368"/>
        <end position="436"/>
    </location>
</feature>
<evidence type="ECO:0000256" key="4">
    <source>
        <dbReference type="ARBA" id="ARBA00022840"/>
    </source>
</evidence>
<keyword evidence="2" id="KW-0547">Nucleotide-binding</keyword>
<keyword evidence="3" id="KW-0418">Kinase</keyword>
<dbReference type="OrthoDB" id="25149at2759"/>
<dbReference type="GO" id="GO:0016301">
    <property type="term" value="F:kinase activity"/>
    <property type="evidence" value="ECO:0007669"/>
    <property type="project" value="UniProtKB-KW"/>
</dbReference>
<dbReference type="Pfam" id="PF04265">
    <property type="entry name" value="TPK_B1_binding"/>
    <property type="match status" value="1"/>
</dbReference>
<evidence type="ECO:0000256" key="1">
    <source>
        <dbReference type="ARBA" id="ARBA00022679"/>
    </source>
</evidence>
<dbReference type="SUPFAM" id="SSF63862">
    <property type="entry name" value="Thiamin pyrophosphokinase, substrate-binding domain"/>
    <property type="match status" value="1"/>
</dbReference>
<comment type="caution">
    <text evidence="6">The sequence shown here is derived from an EMBL/GenBank/DDBJ whole genome shotgun (WGS) entry which is preliminary data.</text>
</comment>
<proteinExistence type="predicted"/>
<evidence type="ECO:0000256" key="3">
    <source>
        <dbReference type="ARBA" id="ARBA00022777"/>
    </source>
</evidence>
<dbReference type="Proteomes" id="UP000015354">
    <property type="component" value="Unassembled WGS sequence"/>
</dbReference>
<dbReference type="GO" id="GO:0009229">
    <property type="term" value="P:thiamine diphosphate biosynthetic process"/>
    <property type="evidence" value="ECO:0007669"/>
    <property type="project" value="InterPro"/>
</dbReference>
<evidence type="ECO:0000259" key="5">
    <source>
        <dbReference type="Pfam" id="PF04265"/>
    </source>
</evidence>
<organism evidence="6 7">
    <name type="scientific">Strigomonas culicis</name>
    <dbReference type="NCBI Taxonomy" id="28005"/>
    <lineage>
        <taxon>Eukaryota</taxon>
        <taxon>Discoba</taxon>
        <taxon>Euglenozoa</taxon>
        <taxon>Kinetoplastea</taxon>
        <taxon>Metakinetoplastina</taxon>
        <taxon>Trypanosomatida</taxon>
        <taxon>Trypanosomatidae</taxon>
        <taxon>Strigomonadinae</taxon>
        <taxon>Strigomonas</taxon>
    </lineage>
</organism>
<keyword evidence="4" id="KW-0067">ATP-binding</keyword>
<keyword evidence="7" id="KW-1185">Reference proteome</keyword>
<reference evidence="6 7" key="1">
    <citation type="journal article" date="2013" name="PLoS ONE">
        <title>Predicting the Proteins of Angomonas deanei, Strigomonas culicis and Their Respective Endosymbionts Reveals New Aspects of the Trypanosomatidae Family.</title>
        <authorList>
            <person name="Motta M.C."/>
            <person name="Martins A.C."/>
            <person name="de Souza S.S."/>
            <person name="Catta-Preta C.M."/>
            <person name="Silva R."/>
            <person name="Klein C.C."/>
            <person name="de Almeida L.G."/>
            <person name="de Lima Cunha O."/>
            <person name="Ciapina L.P."/>
            <person name="Brocchi M."/>
            <person name="Colabardini A.C."/>
            <person name="de Araujo Lima B."/>
            <person name="Machado C.R."/>
            <person name="de Almeida Soares C.M."/>
            <person name="Probst C.M."/>
            <person name="de Menezes C.B."/>
            <person name="Thompson C.E."/>
            <person name="Bartholomeu D.C."/>
            <person name="Gradia D.F."/>
            <person name="Pavoni D.P."/>
            <person name="Grisard E.C."/>
            <person name="Fantinatti-Garboggini F."/>
            <person name="Marchini F.K."/>
            <person name="Rodrigues-Luiz G.F."/>
            <person name="Wagner G."/>
            <person name="Goldman G.H."/>
            <person name="Fietto J.L."/>
            <person name="Elias M.C."/>
            <person name="Goldman M.H."/>
            <person name="Sagot M.F."/>
            <person name="Pereira M."/>
            <person name="Stoco P.H."/>
            <person name="de Mendonca-Neto R.P."/>
            <person name="Teixeira S.M."/>
            <person name="Maciel T.E."/>
            <person name="de Oliveira Mendes T.A."/>
            <person name="Urmenyi T.P."/>
            <person name="de Souza W."/>
            <person name="Schenkman S."/>
            <person name="de Vasconcelos A.T."/>
        </authorList>
    </citation>
    <scope>NUCLEOTIDE SEQUENCE [LARGE SCALE GENOMIC DNA]</scope>
</reference>
<dbReference type="InterPro" id="IPR036759">
    <property type="entry name" value="TPK_catalytic_sf"/>
</dbReference>
<dbReference type="PANTHER" id="PTHR13622:SF8">
    <property type="entry name" value="THIAMIN PYROPHOSPHOKINASE 1"/>
    <property type="match status" value="1"/>
</dbReference>
<accession>S9U207</accession>
<protein>
    <recommendedName>
        <fullName evidence="5">Thiamin pyrophosphokinase thiamin-binding domain-containing protein</fullName>
    </recommendedName>
</protein>
<gene>
    <name evidence="6" type="ORF">STCU_08087</name>
</gene>
<evidence type="ECO:0000313" key="7">
    <source>
        <dbReference type="Proteomes" id="UP000015354"/>
    </source>
</evidence>